<evidence type="ECO:0000256" key="3">
    <source>
        <dbReference type="ARBA" id="ARBA00022448"/>
    </source>
</evidence>
<feature type="chain" id="PRO_5015043504" description="Flagellar biosynthetic protein FliP" evidence="13">
    <location>
        <begin position="20"/>
        <end position="253"/>
    </location>
</feature>
<keyword evidence="6 12" id="KW-1005">Bacterial flagellum biogenesis</keyword>
<evidence type="ECO:0000256" key="1">
    <source>
        <dbReference type="ARBA" id="ARBA00006257"/>
    </source>
</evidence>
<evidence type="ECO:0000256" key="9">
    <source>
        <dbReference type="ARBA" id="ARBA00023136"/>
    </source>
</evidence>
<proteinExistence type="inferred from homology"/>
<accession>A0A0P1L8T5</accession>
<keyword evidence="13" id="KW-0732">Signal</keyword>
<evidence type="ECO:0000256" key="7">
    <source>
        <dbReference type="ARBA" id="ARBA00022927"/>
    </source>
</evidence>
<accession>A0A0P1NZ74</accession>
<keyword evidence="9 12" id="KW-0472">Membrane</keyword>
<dbReference type="EMBL" id="FAOP01000003">
    <property type="protein sequence ID" value="CUU02853.1"/>
    <property type="molecule type" value="Genomic_DNA"/>
</dbReference>
<keyword evidence="17" id="KW-1185">Reference proteome</keyword>
<accession>A0A0P1MNU5</accession>
<sequence length="253" mass="28390">MRKLALPLIFILLVSIGNAQPSSTDKITFPVPKITVEVGKAQNSGDLAVTLQILLLMTILSLAPAIIILTTSFTRIIVVFHFLKQALGVQQMPPSQVLVGLALFLTFFIMSPVWDKINKDALQPYLRNEITQAEAYEKAIEPLREFMFKQVREDDLALFVSLAKLPKPNNRNEIPTYVLIPAFAISELKIAFQIGFLIYVPFLMIDLIVASVLMSMGMIMLPPVMISLPFKILLFILIDGWHLVVQSLIQSFH</sequence>
<dbReference type="GO" id="GO:0044781">
    <property type="term" value="P:bacterial-type flagellum organization"/>
    <property type="evidence" value="ECO:0007669"/>
    <property type="project" value="UniProtKB-UniRule"/>
</dbReference>
<evidence type="ECO:0000256" key="12">
    <source>
        <dbReference type="RuleBase" id="RU362069"/>
    </source>
</evidence>
<feature type="signal peptide" evidence="13">
    <location>
        <begin position="1"/>
        <end position="19"/>
    </location>
</feature>
<dbReference type="InterPro" id="IPR005838">
    <property type="entry name" value="T3SS_IM_P"/>
</dbReference>
<accession>A0A0P1P820</accession>
<dbReference type="PROSITE" id="PS01061">
    <property type="entry name" value="FLIP_2"/>
    <property type="match status" value="1"/>
</dbReference>
<dbReference type="PRINTS" id="PR01302">
    <property type="entry name" value="TYPE3IMPPROT"/>
</dbReference>
<evidence type="ECO:0000313" key="14">
    <source>
        <dbReference type="EMBL" id="CUS95577.1"/>
    </source>
</evidence>
<dbReference type="NCBIfam" id="TIGR01103">
    <property type="entry name" value="fliP"/>
    <property type="match status" value="1"/>
</dbReference>
<feature type="transmembrane region" description="Helical" evidence="12">
    <location>
        <begin position="53"/>
        <end position="83"/>
    </location>
</feature>
<evidence type="ECO:0000256" key="10">
    <source>
        <dbReference type="ARBA" id="ARBA00023143"/>
    </source>
</evidence>
<keyword evidence="10" id="KW-0975">Bacterial flagellum</keyword>
<name>A0A0P1L8T5_9BACT</name>
<reference evidence="14 17" key="1">
    <citation type="submission" date="2015-11" db="EMBL/GenBank/DDBJ databases">
        <authorList>
            <person name="Varghese N."/>
        </authorList>
    </citation>
    <scope>NUCLEOTIDE SEQUENCE [LARGE SCALE GENOMIC DNA]</scope>
    <source>
        <strain evidence="14 17">JGI-8</strain>
    </source>
</reference>
<evidence type="ECO:0000256" key="8">
    <source>
        <dbReference type="ARBA" id="ARBA00022989"/>
    </source>
</evidence>
<keyword evidence="15" id="KW-0969">Cilium</keyword>
<dbReference type="NCBIfam" id="NF009438">
    <property type="entry name" value="PRK12797.1"/>
    <property type="match status" value="1"/>
</dbReference>
<dbReference type="GO" id="GO:0009306">
    <property type="term" value="P:protein secretion"/>
    <property type="evidence" value="ECO:0007669"/>
    <property type="project" value="UniProtKB-UniRule"/>
</dbReference>
<keyword evidence="7 12" id="KW-0653">Protein transport</keyword>
<accession>A0A0P1MJQ7</accession>
<feature type="transmembrane region" description="Helical" evidence="12">
    <location>
        <begin position="95"/>
        <end position="114"/>
    </location>
</feature>
<dbReference type="PROSITE" id="PS01060">
    <property type="entry name" value="FLIP_1"/>
    <property type="match status" value="1"/>
</dbReference>
<accession>A0A0P1LS40</accession>
<evidence type="ECO:0000313" key="16">
    <source>
        <dbReference type="Proteomes" id="UP000182011"/>
    </source>
</evidence>
<dbReference type="STRING" id="1633631.GCA_001442925_00619"/>
<dbReference type="GO" id="GO:0005886">
    <property type="term" value="C:plasma membrane"/>
    <property type="evidence" value="ECO:0007669"/>
    <property type="project" value="UniProtKB-SubCell"/>
</dbReference>
<comment type="function">
    <text evidence="12">Plays a role in the flagellum-specific transport system.</text>
</comment>
<keyword evidence="15" id="KW-0282">Flagellum</keyword>
<keyword evidence="4 12" id="KW-1003">Cell membrane</keyword>
<dbReference type="InterPro" id="IPR005837">
    <property type="entry name" value="FliP"/>
</dbReference>
<dbReference type="Proteomes" id="UP000182200">
    <property type="component" value="Unassembled WGS sequence"/>
</dbReference>
<dbReference type="PANTHER" id="PTHR30587:SF0">
    <property type="entry name" value="FLAGELLAR BIOSYNTHETIC PROTEIN FLIP"/>
    <property type="match status" value="1"/>
</dbReference>
<evidence type="ECO:0000256" key="4">
    <source>
        <dbReference type="ARBA" id="ARBA00022475"/>
    </source>
</evidence>
<organism evidence="15 16">
    <name type="scientific">Candidatus Kryptonium thompsonii</name>
    <dbReference type="NCBI Taxonomy" id="1633631"/>
    <lineage>
        <taxon>Bacteria</taxon>
        <taxon>Pseudomonadati</taxon>
        <taxon>Candidatus Kryptoniota</taxon>
        <taxon>Candidatus Kryptonium</taxon>
    </lineage>
</organism>
<accession>A0A0P1P5M8</accession>
<comment type="caution">
    <text evidence="12">Lacks conserved residue(s) required for the propagation of feature annotation.</text>
</comment>
<accession>A0A0P1MEP6</accession>
<dbReference type="Pfam" id="PF00813">
    <property type="entry name" value="FliP"/>
    <property type="match status" value="1"/>
</dbReference>
<keyword evidence="8 12" id="KW-1133">Transmembrane helix</keyword>
<reference evidence="15 16" key="2">
    <citation type="submission" date="2015-11" db="EMBL/GenBank/DDBJ databases">
        <authorList>
            <person name="Zhang Y."/>
            <person name="Guo Z."/>
        </authorList>
    </citation>
    <scope>NUCLEOTIDE SEQUENCE [LARGE SCALE GENOMIC DNA]</scope>
    <source>
        <strain evidence="15">JGI-4</strain>
    </source>
</reference>
<keyword evidence="11 12" id="KW-1006">Bacterial flagellum protein export</keyword>
<dbReference type="PRINTS" id="PR00951">
    <property type="entry name" value="FLGBIOSNFLIP"/>
</dbReference>
<dbReference type="RefSeq" id="WP_047133411.1">
    <property type="nucleotide sequence ID" value="NZ_CZVI01000084.1"/>
</dbReference>
<dbReference type="EMBL" id="CZVI01000084">
    <property type="protein sequence ID" value="CUS95577.1"/>
    <property type="molecule type" value="Genomic_DNA"/>
</dbReference>
<evidence type="ECO:0000256" key="13">
    <source>
        <dbReference type="SAM" id="SignalP"/>
    </source>
</evidence>
<comment type="similarity">
    <text evidence="1 12">Belongs to the FliP/MopC/SpaP family.</text>
</comment>
<evidence type="ECO:0000256" key="11">
    <source>
        <dbReference type="ARBA" id="ARBA00023225"/>
    </source>
</evidence>
<dbReference type="PANTHER" id="PTHR30587">
    <property type="entry name" value="FLAGELLAR BIOSYNTHETIC PROTEIN FLIP"/>
    <property type="match status" value="1"/>
</dbReference>
<keyword evidence="15" id="KW-0966">Cell projection</keyword>
<dbReference type="AlphaFoldDB" id="A0A0P1L8T5"/>
<accession>A0A0S4MVT8</accession>
<dbReference type="GO" id="GO:0009425">
    <property type="term" value="C:bacterial-type flagellum basal body"/>
    <property type="evidence" value="ECO:0007669"/>
    <property type="project" value="UniProtKB-SubCell"/>
</dbReference>
<evidence type="ECO:0000256" key="6">
    <source>
        <dbReference type="ARBA" id="ARBA00022795"/>
    </source>
</evidence>
<evidence type="ECO:0000256" key="5">
    <source>
        <dbReference type="ARBA" id="ARBA00022692"/>
    </source>
</evidence>
<dbReference type="Proteomes" id="UP000182011">
    <property type="component" value="Unassembled WGS sequence"/>
</dbReference>
<keyword evidence="5 12" id="KW-0812">Transmembrane</keyword>
<evidence type="ECO:0000256" key="2">
    <source>
        <dbReference type="ARBA" id="ARBA00021714"/>
    </source>
</evidence>
<comment type="subcellular location">
    <subcellularLocation>
        <location evidence="12">Cell membrane</location>
        <topology evidence="12">Multi-pass membrane protein</topology>
    </subcellularLocation>
    <subcellularLocation>
        <location evidence="12">Bacterial flagellum basal body</location>
    </subcellularLocation>
</comment>
<accession>A0A0N7MTJ4</accession>
<gene>
    <name evidence="12" type="primary">fliP</name>
    <name evidence="15" type="ORF">JGI4_00619</name>
    <name evidence="14" type="ORF">JGI8_02195</name>
</gene>
<evidence type="ECO:0000313" key="17">
    <source>
        <dbReference type="Proteomes" id="UP000182200"/>
    </source>
</evidence>
<accession>A0A0P1LMH5</accession>
<protein>
    <recommendedName>
        <fullName evidence="2 12">Flagellar biosynthetic protein FliP</fullName>
    </recommendedName>
</protein>
<dbReference type="OrthoDB" id="9805111at2"/>
<evidence type="ECO:0000313" key="15">
    <source>
        <dbReference type="EMBL" id="CUU02853.1"/>
    </source>
</evidence>
<keyword evidence="3 12" id="KW-0813">Transport</keyword>
<accession>A0A0N7MPQ3</accession>